<gene>
    <name evidence="6" type="primary">nusB</name>
    <name evidence="8" type="ORF">QOZ93_001544</name>
</gene>
<feature type="domain" description="NusB/RsmB/TIM44" evidence="7">
    <location>
        <begin position="5"/>
        <end position="131"/>
    </location>
</feature>
<dbReference type="Gene3D" id="1.10.940.10">
    <property type="entry name" value="NusB-like"/>
    <property type="match status" value="1"/>
</dbReference>
<dbReference type="InterPro" id="IPR006027">
    <property type="entry name" value="NusB_RsmB_TIM44"/>
</dbReference>
<evidence type="ECO:0000256" key="2">
    <source>
        <dbReference type="ARBA" id="ARBA00022814"/>
    </source>
</evidence>
<evidence type="ECO:0000259" key="7">
    <source>
        <dbReference type="Pfam" id="PF01029"/>
    </source>
</evidence>
<comment type="similarity">
    <text evidence="1 6">Belongs to the NusB family.</text>
</comment>
<dbReference type="InterPro" id="IPR035926">
    <property type="entry name" value="NusB-like_sf"/>
</dbReference>
<evidence type="ECO:0000256" key="6">
    <source>
        <dbReference type="HAMAP-Rule" id="MF_00073"/>
    </source>
</evidence>
<dbReference type="Pfam" id="PF01029">
    <property type="entry name" value="NusB"/>
    <property type="match status" value="1"/>
</dbReference>
<protein>
    <recommendedName>
        <fullName evidence="6">Transcription antitermination protein NusB</fullName>
    </recommendedName>
    <alternativeName>
        <fullName evidence="6">Antitermination factor NusB</fullName>
    </alternativeName>
</protein>
<dbReference type="HAMAP" id="MF_00073">
    <property type="entry name" value="NusB"/>
    <property type="match status" value="1"/>
</dbReference>
<evidence type="ECO:0000313" key="8">
    <source>
        <dbReference type="EMBL" id="MDQ0479802.1"/>
    </source>
</evidence>
<dbReference type="PANTHER" id="PTHR11078">
    <property type="entry name" value="N UTILIZATION SUBSTANCE PROTEIN B-RELATED"/>
    <property type="match status" value="1"/>
</dbReference>
<comment type="function">
    <text evidence="6">Involved in transcription antitermination. Required for transcription of ribosomal RNA (rRNA) genes. Binds specifically to the boxA antiterminator sequence of the ribosomal RNA (rrn) operons.</text>
</comment>
<evidence type="ECO:0000256" key="3">
    <source>
        <dbReference type="ARBA" id="ARBA00022884"/>
    </source>
</evidence>
<evidence type="ECO:0000256" key="4">
    <source>
        <dbReference type="ARBA" id="ARBA00023015"/>
    </source>
</evidence>
<dbReference type="EMBL" id="JAUSWN010000011">
    <property type="protein sequence ID" value="MDQ0479802.1"/>
    <property type="molecule type" value="Genomic_DNA"/>
</dbReference>
<name>A0ABU0JV70_HATLI</name>
<evidence type="ECO:0000256" key="5">
    <source>
        <dbReference type="ARBA" id="ARBA00023163"/>
    </source>
</evidence>
<proteinExistence type="inferred from homology"/>
<dbReference type="PANTHER" id="PTHR11078:SF3">
    <property type="entry name" value="ANTITERMINATION NUSB DOMAIN-CONTAINING PROTEIN"/>
    <property type="match status" value="1"/>
</dbReference>
<dbReference type="RefSeq" id="WP_111941862.1">
    <property type="nucleotide sequence ID" value="NZ_BAAACJ010000001.1"/>
</dbReference>
<dbReference type="NCBIfam" id="TIGR01951">
    <property type="entry name" value="nusB"/>
    <property type="match status" value="1"/>
</dbReference>
<reference evidence="8 9" key="1">
    <citation type="submission" date="2023-07" db="EMBL/GenBank/DDBJ databases">
        <title>Genomic Encyclopedia of Type Strains, Phase IV (KMG-IV): sequencing the most valuable type-strain genomes for metagenomic binning, comparative biology and taxonomic classification.</title>
        <authorList>
            <person name="Goeker M."/>
        </authorList>
    </citation>
    <scope>NUCLEOTIDE SEQUENCE [LARGE SCALE GENOMIC DNA]</scope>
    <source>
        <strain evidence="8 9">DSM 1400</strain>
    </source>
</reference>
<dbReference type="Proteomes" id="UP001224418">
    <property type="component" value="Unassembled WGS sequence"/>
</dbReference>
<accession>A0ABU0JV70</accession>
<evidence type="ECO:0000256" key="1">
    <source>
        <dbReference type="ARBA" id="ARBA00005952"/>
    </source>
</evidence>
<comment type="caution">
    <text evidence="8">The sequence shown here is derived from an EMBL/GenBank/DDBJ whole genome shotgun (WGS) entry which is preliminary data.</text>
</comment>
<evidence type="ECO:0000313" key="9">
    <source>
        <dbReference type="Proteomes" id="UP001224418"/>
    </source>
</evidence>
<dbReference type="SUPFAM" id="SSF48013">
    <property type="entry name" value="NusB-like"/>
    <property type="match status" value="1"/>
</dbReference>
<keyword evidence="3 6" id="KW-0694">RNA-binding</keyword>
<organism evidence="8 9">
    <name type="scientific">Hathewaya limosa</name>
    <name type="common">Clostridium limosum</name>
    <dbReference type="NCBI Taxonomy" id="1536"/>
    <lineage>
        <taxon>Bacteria</taxon>
        <taxon>Bacillati</taxon>
        <taxon>Bacillota</taxon>
        <taxon>Clostridia</taxon>
        <taxon>Eubacteriales</taxon>
        <taxon>Clostridiaceae</taxon>
        <taxon>Hathewaya</taxon>
    </lineage>
</organism>
<keyword evidence="2 6" id="KW-0889">Transcription antitermination</keyword>
<keyword evidence="5 6" id="KW-0804">Transcription</keyword>
<dbReference type="InterPro" id="IPR011605">
    <property type="entry name" value="NusB_fam"/>
</dbReference>
<sequence>MNRKKSREIAMKILYQMNINKEDYKSVKENLNEIIDEQELKNVDFEYIDTIVNGVTEKQAELDAKIEENLKNWKLNRISKLNLCILRLSIFEILYVEDIPNKVSINEAVQLAKAYSEEKSHKFVNGILARFL</sequence>
<keyword evidence="4 6" id="KW-0805">Transcription regulation</keyword>
<keyword evidence="9" id="KW-1185">Reference proteome</keyword>